<dbReference type="PhylomeDB" id="E9H8N8"/>
<reference evidence="5 6" key="1">
    <citation type="journal article" date="2011" name="Science">
        <title>The ecoresponsive genome of Daphnia pulex.</title>
        <authorList>
            <person name="Colbourne J.K."/>
            <person name="Pfrender M.E."/>
            <person name="Gilbert D."/>
            <person name="Thomas W.K."/>
            <person name="Tucker A."/>
            <person name="Oakley T.H."/>
            <person name="Tokishita S."/>
            <person name="Aerts A."/>
            <person name="Arnold G.J."/>
            <person name="Basu M.K."/>
            <person name="Bauer D.J."/>
            <person name="Caceres C.E."/>
            <person name="Carmel L."/>
            <person name="Casola C."/>
            <person name="Choi J.H."/>
            <person name="Detter J.C."/>
            <person name="Dong Q."/>
            <person name="Dusheyko S."/>
            <person name="Eads B.D."/>
            <person name="Frohlich T."/>
            <person name="Geiler-Samerotte K.A."/>
            <person name="Gerlach D."/>
            <person name="Hatcher P."/>
            <person name="Jogdeo S."/>
            <person name="Krijgsveld J."/>
            <person name="Kriventseva E.V."/>
            <person name="Kultz D."/>
            <person name="Laforsch C."/>
            <person name="Lindquist E."/>
            <person name="Lopez J."/>
            <person name="Manak J.R."/>
            <person name="Muller J."/>
            <person name="Pangilinan J."/>
            <person name="Patwardhan R.P."/>
            <person name="Pitluck S."/>
            <person name="Pritham E.J."/>
            <person name="Rechtsteiner A."/>
            <person name="Rho M."/>
            <person name="Rogozin I.B."/>
            <person name="Sakarya O."/>
            <person name="Salamov A."/>
            <person name="Schaack S."/>
            <person name="Shapiro H."/>
            <person name="Shiga Y."/>
            <person name="Skalitzky C."/>
            <person name="Smith Z."/>
            <person name="Souvorov A."/>
            <person name="Sung W."/>
            <person name="Tang Z."/>
            <person name="Tsuchiya D."/>
            <person name="Tu H."/>
            <person name="Vos H."/>
            <person name="Wang M."/>
            <person name="Wolf Y.I."/>
            <person name="Yamagata H."/>
            <person name="Yamada T."/>
            <person name="Ye Y."/>
            <person name="Shaw J.R."/>
            <person name="Andrews J."/>
            <person name="Crease T.J."/>
            <person name="Tang H."/>
            <person name="Lucas S.M."/>
            <person name="Robertson H.M."/>
            <person name="Bork P."/>
            <person name="Koonin E.V."/>
            <person name="Zdobnov E.M."/>
            <person name="Grigoriev I.V."/>
            <person name="Lynch M."/>
            <person name="Boore J.L."/>
        </authorList>
    </citation>
    <scope>NUCLEOTIDE SEQUENCE [LARGE SCALE GENOMIC DNA]</scope>
</reference>
<feature type="chain" id="PRO_5003238165" description="SUEL-type lectin domain-containing protein" evidence="3">
    <location>
        <begin position="27"/>
        <end position="228"/>
    </location>
</feature>
<dbReference type="InParanoid" id="E9H8N8"/>
<dbReference type="OrthoDB" id="1100386at2759"/>
<dbReference type="Pfam" id="PF02140">
    <property type="entry name" value="SUEL_Lectin"/>
    <property type="match status" value="2"/>
</dbReference>
<evidence type="ECO:0000256" key="1">
    <source>
        <dbReference type="ARBA" id="ARBA00010933"/>
    </source>
</evidence>
<sequence length="228" mass="25066">MIRADPLHFICLILVSSQGLLKQVSSQTSLQSDRAIEESFTCEWETKTLTCPDGQGIVIDFANYGRTTHPVCVMDPVRDAPNTCNTPSHTNFVATFCNGRSNCVIPAVNLFFGDPCPNVFKYLQIKYHCACPSEVVESFTCEWDSRTLSCPSGKSIVIDFANYGRTTHPVCVLDPVRDAVNTCSTAAHTSIIGQRCNGQSSCVVPATNDFFGDPCPNVFKYLQIKSRC</sequence>
<keyword evidence="2" id="KW-0430">Lectin</keyword>
<feature type="domain" description="SUEL-type lectin" evidence="4">
    <location>
        <begin position="41"/>
        <end position="130"/>
    </location>
</feature>
<evidence type="ECO:0000313" key="6">
    <source>
        <dbReference type="Proteomes" id="UP000000305"/>
    </source>
</evidence>
<evidence type="ECO:0000259" key="4">
    <source>
        <dbReference type="PROSITE" id="PS50228"/>
    </source>
</evidence>
<organism evidence="5 6">
    <name type="scientific">Daphnia pulex</name>
    <name type="common">Water flea</name>
    <dbReference type="NCBI Taxonomy" id="6669"/>
    <lineage>
        <taxon>Eukaryota</taxon>
        <taxon>Metazoa</taxon>
        <taxon>Ecdysozoa</taxon>
        <taxon>Arthropoda</taxon>
        <taxon>Crustacea</taxon>
        <taxon>Branchiopoda</taxon>
        <taxon>Diplostraca</taxon>
        <taxon>Cladocera</taxon>
        <taxon>Anomopoda</taxon>
        <taxon>Daphniidae</taxon>
        <taxon>Daphnia</taxon>
    </lineage>
</organism>
<protein>
    <recommendedName>
        <fullName evidence="4">SUEL-type lectin domain-containing protein</fullName>
    </recommendedName>
</protein>
<name>E9H8N8_DAPPU</name>
<gene>
    <name evidence="5" type="ORF">DAPPUDRAFT_216409</name>
</gene>
<dbReference type="Proteomes" id="UP000000305">
    <property type="component" value="Unassembled WGS sequence"/>
</dbReference>
<dbReference type="PANTHER" id="PTHR46780">
    <property type="entry name" value="PROTEIN EVA-1"/>
    <property type="match status" value="1"/>
</dbReference>
<proteinExistence type="inferred from homology"/>
<dbReference type="eggNOG" id="KOG4729">
    <property type="taxonomic scope" value="Eukaryota"/>
</dbReference>
<keyword evidence="3" id="KW-0732">Signal</keyword>
<dbReference type="PROSITE" id="PS50228">
    <property type="entry name" value="SUEL_LECTIN"/>
    <property type="match status" value="2"/>
</dbReference>
<dbReference type="OMA" id="ESFTCEW"/>
<evidence type="ECO:0000256" key="2">
    <source>
        <dbReference type="ARBA" id="ARBA00022734"/>
    </source>
</evidence>
<comment type="similarity">
    <text evidence="1">Belongs to the G-protein coupled receptor 2 family. LN-TM7 subfamily.</text>
</comment>
<keyword evidence="6" id="KW-1185">Reference proteome</keyword>
<dbReference type="FunFam" id="2.60.120.740:FF:000001">
    <property type="entry name" value="Adhesion G protein-coupled receptor L2"/>
    <property type="match status" value="2"/>
</dbReference>
<dbReference type="CDD" id="cd22827">
    <property type="entry name" value="Gal_Rha_Lectin_SUL-I-like"/>
    <property type="match status" value="1"/>
</dbReference>
<dbReference type="KEGG" id="dpx:DAPPUDRAFT_216409"/>
<dbReference type="EMBL" id="GL732605">
    <property type="protein sequence ID" value="EFX71911.1"/>
    <property type="molecule type" value="Genomic_DNA"/>
</dbReference>
<evidence type="ECO:0000313" key="5">
    <source>
        <dbReference type="EMBL" id="EFX71911.1"/>
    </source>
</evidence>
<feature type="domain" description="SUEL-type lectin" evidence="4">
    <location>
        <begin position="140"/>
        <end position="228"/>
    </location>
</feature>
<feature type="signal peptide" evidence="3">
    <location>
        <begin position="1"/>
        <end position="26"/>
    </location>
</feature>
<evidence type="ECO:0000256" key="3">
    <source>
        <dbReference type="SAM" id="SignalP"/>
    </source>
</evidence>
<dbReference type="InterPro" id="IPR043159">
    <property type="entry name" value="Lectin_gal-bd_sf"/>
</dbReference>
<accession>E9H8N8</accession>
<dbReference type="STRING" id="6669.E9H8N8"/>
<dbReference type="Gene3D" id="2.60.120.740">
    <property type="match status" value="2"/>
</dbReference>
<feature type="non-terminal residue" evidence="5">
    <location>
        <position position="1"/>
    </location>
</feature>
<dbReference type="AlphaFoldDB" id="E9H8N8"/>
<dbReference type="HOGENOM" id="CLU_078349_0_0_1"/>
<dbReference type="InterPro" id="IPR000922">
    <property type="entry name" value="Lectin_gal-bd_dom"/>
</dbReference>
<dbReference type="GO" id="GO:0030246">
    <property type="term" value="F:carbohydrate binding"/>
    <property type="evidence" value="ECO:0007669"/>
    <property type="project" value="UniProtKB-KW"/>
</dbReference>